<dbReference type="SUPFAM" id="SSF52540">
    <property type="entry name" value="P-loop containing nucleoside triphosphate hydrolases"/>
    <property type="match status" value="1"/>
</dbReference>
<dbReference type="GO" id="GO:0016887">
    <property type="term" value="F:ATP hydrolysis activity"/>
    <property type="evidence" value="ECO:0007669"/>
    <property type="project" value="InterPro"/>
</dbReference>
<dbReference type="InterPro" id="IPR020958">
    <property type="entry name" value="DUF3686"/>
</dbReference>
<proteinExistence type="predicted"/>
<dbReference type="SMART" id="SM00382">
    <property type="entry name" value="AAA"/>
    <property type="match status" value="1"/>
</dbReference>
<dbReference type="InterPro" id="IPR003959">
    <property type="entry name" value="ATPase_AAA_core"/>
</dbReference>
<dbReference type="Gene3D" id="3.40.50.300">
    <property type="entry name" value="P-loop containing nucleotide triphosphate hydrolases"/>
    <property type="match status" value="1"/>
</dbReference>
<protein>
    <submittedName>
        <fullName evidence="2">AAA family ATPase</fullName>
    </submittedName>
</protein>
<gene>
    <name evidence="2" type="ORF">FAZ21_17235</name>
</gene>
<dbReference type="OrthoDB" id="9814769at2"/>
<accession>A0A4U0PFI4</accession>
<dbReference type="Proteomes" id="UP000310016">
    <property type="component" value="Unassembled WGS sequence"/>
</dbReference>
<dbReference type="Pfam" id="PF25472">
    <property type="entry name" value="DUF7902"/>
    <property type="match status" value="1"/>
</dbReference>
<evidence type="ECO:0000313" key="3">
    <source>
        <dbReference type="Proteomes" id="UP000310016"/>
    </source>
</evidence>
<feature type="domain" description="AAA+ ATPase" evidence="1">
    <location>
        <begin position="1268"/>
        <end position="1417"/>
    </location>
</feature>
<dbReference type="InterPro" id="IPR003593">
    <property type="entry name" value="AAA+_ATPase"/>
</dbReference>
<dbReference type="RefSeq" id="WP_136774673.1">
    <property type="nucleotide sequence ID" value="NZ_CP156074.1"/>
</dbReference>
<name>A0A4U0PFI4_9NEIS</name>
<comment type="caution">
    <text evidence="2">The sequence shown here is derived from an EMBL/GenBank/DDBJ whole genome shotgun (WGS) entry which is preliminary data.</text>
</comment>
<sequence>MSTPQDLDQDLAASGGYELLRQRLAQQGEALLGKAGELNAARLAAFGRAELRLAARTRARTENNCIARDLVRVGDLLLFGYNVYIGLRKETRIDDVFSLYHLNGTDDAVELVPVPTEGSFLADARFGSDFRELYAYYKNASLRQLRVTGDKLLAAFQIGARPGDLRVFRWQLNRDGGVQYIDNRGERDIVLPPSHDFEWTPTGREHHVNGKHPHINILDTLFVETIGGDLTVKVENNTDVGLGIYSEPVEDTSQSLTDAEISYARLGTLILLRILPYRETAYRYLVFNTRTRQVIRIDGIGASCVQLPEDHGIVFPGGCYLQSGEYKTFTDDVAGMKFKRMIRSPNGEDVLYAFYEPEAGRLALLAYNLIEKTLSPPLFSNGYARFDDGRLLMFNVEGEEPTRNHAMQLWNTPFCSDEHAAGSPPVGFFGRIGNGELVRGISELYGIARATREQSPSRLHYEDLERGITRLLDSYFWLDSEEAGQPAAALRTLADTARLTLDEFDKVAAIRQGAAQALRHAESQHKTLLTDIAATLWRAPQQFVDALARLRALRGELLGLTEQRYIDHARLQTLDADLAAEQVRLSDETIRFLANPQAFAQYHAELDQVAAALPGIPNVAALTPQLQALDTTANGLDLLTELLAGLERGDATVRTRILDDLGEVYARLNQVRATARSRRDQLAVKEASAEFGAQFKLFGQSVANGVDLATTPEQCDETLTQLLTQLEELETRFGGQDTFLVDIVAKREAVHEAFASRRQALLDARQQRAQSLGAAARRILESIEKRLGRFTTPEALHSYFAADPMVQKLRGLIGEMRQLNDTVQADTLEARIKTLRDNAVRIQRDQGDLFNADGIRLGRHTFTVTTQPFDLTLVHRQDALALHLTGTDYFEPLDDERLTTLRPYWAQQLVSETDTVYRAEYLAWRMLGALHAGELDAQALEAARISEAGLLPQVRDYAATRYHEGYQKGVHDVDAAALLAALLPMDRDAGLLRHGPQPRALAALFWTHDIPEAEQAAWRTRADNARRIRDEFGQHQALTTLTDSLAARLADFVNGEGFALDTPQQRAVVAYLLAELTSGHVEWVVSSDAQTLVEALHRQLERRGALGPLQEGLKIGTLHERWTLARHWCEAVAAAETLASAYAPEAAALLLTELPRQRAGVALSCAVEGLVGQHARIKHGTLALDLNEFRERLARHDAVVVPAFNQLQALRHKIVDTTRRQLRLEQYQAKPLSGFVRNKLIDEVYLHLIGDNLAKQIGTAGESRRGDLMGLLLLISPPGYGKTTLMEYVANRLGLVFVRVNGPALGHRVTSLDPAQADSSAARQELERLNFGLALGNNVMLYVDDIQHTSPEFLQRFIALCDGTRRIEGVWQGEARQYDLRGKRFCVVMAGNPYTESGEAFRIPDMLANRADIYNLGDVLSGKEHLFARSYIENSLTANPVLAPLANREPADLALFLRLADGEEIALTEFKHGYSAAEVGEIVAVLQKLFAVRDVLMKVNAAYIASAAQADAYRVEPPFKLQGSYRNMTKLAIKVSAIMNDAELADLVRDHYLGEAQTLTHGAEENLLKLAELQGALLPEQAERWGQIKRDFLHHKRMGGADADGATKLAQQVSHIVTVLSEISERMARQDSGPQVATALLHIEKHLATGETSNKLLARTWRDGLVALENTLRGASPQINVLPQPELLTVLQALAHAYEHALIPVISAMQHKIRLDHDIWDKVIQIGEQIKTLEQKTTRNPQPATK</sequence>
<evidence type="ECO:0000313" key="2">
    <source>
        <dbReference type="EMBL" id="TJZ66673.1"/>
    </source>
</evidence>
<dbReference type="InterPro" id="IPR027417">
    <property type="entry name" value="P-loop_NTPase"/>
</dbReference>
<dbReference type="Pfam" id="PF00004">
    <property type="entry name" value="AAA"/>
    <property type="match status" value="1"/>
</dbReference>
<reference evidence="2 3" key="1">
    <citation type="submission" date="2019-04" db="EMBL/GenBank/DDBJ databases">
        <title>Chitiniphilus eburnea sp. nov., a novel chitinolytic bacterium isolated from aquaculture sludge.</title>
        <authorList>
            <person name="Sheng M."/>
        </authorList>
    </citation>
    <scope>NUCLEOTIDE SEQUENCE [LARGE SCALE GENOMIC DNA]</scope>
    <source>
        <strain evidence="2 3">HX-2-15</strain>
    </source>
</reference>
<organism evidence="2 3">
    <name type="scientific">Chitiniphilus eburneus</name>
    <dbReference type="NCBI Taxonomy" id="2571148"/>
    <lineage>
        <taxon>Bacteria</taxon>
        <taxon>Pseudomonadati</taxon>
        <taxon>Pseudomonadota</taxon>
        <taxon>Betaproteobacteria</taxon>
        <taxon>Neisseriales</taxon>
        <taxon>Chitinibacteraceae</taxon>
        <taxon>Chitiniphilus</taxon>
    </lineage>
</organism>
<dbReference type="Pfam" id="PF12458">
    <property type="entry name" value="DUF3686"/>
    <property type="match status" value="1"/>
</dbReference>
<dbReference type="EMBL" id="SUMF01000031">
    <property type="protein sequence ID" value="TJZ66673.1"/>
    <property type="molecule type" value="Genomic_DNA"/>
</dbReference>
<dbReference type="InterPro" id="IPR057224">
    <property type="entry name" value="DUF7902"/>
</dbReference>
<keyword evidence="3" id="KW-1185">Reference proteome</keyword>
<dbReference type="GO" id="GO:0005524">
    <property type="term" value="F:ATP binding"/>
    <property type="evidence" value="ECO:0007669"/>
    <property type="project" value="InterPro"/>
</dbReference>
<evidence type="ECO:0000259" key="1">
    <source>
        <dbReference type="SMART" id="SM00382"/>
    </source>
</evidence>